<dbReference type="Proteomes" id="UP000614272">
    <property type="component" value="Unassembled WGS sequence"/>
</dbReference>
<evidence type="ECO:0000313" key="2">
    <source>
        <dbReference type="Proteomes" id="UP000614272"/>
    </source>
</evidence>
<protein>
    <recommendedName>
        <fullName evidence="3">Thiamin/hydroxymethyl pyrimidine-binding YkoF putative domain-containing protein</fullName>
    </recommendedName>
</protein>
<evidence type="ECO:0000313" key="1">
    <source>
        <dbReference type="EMBL" id="GGD55933.1"/>
    </source>
</evidence>
<evidence type="ECO:0008006" key="3">
    <source>
        <dbReference type="Google" id="ProtNLM"/>
    </source>
</evidence>
<comment type="caution">
    <text evidence="1">The sequence shown here is derived from an EMBL/GenBank/DDBJ whole genome shotgun (WGS) entry which is preliminary data.</text>
</comment>
<keyword evidence="2" id="KW-1185">Reference proteome</keyword>
<dbReference type="InterPro" id="IPR029756">
    <property type="entry name" value="MTH1187/YkoF-like"/>
</dbReference>
<reference evidence="2" key="1">
    <citation type="journal article" date="2019" name="Int. J. Syst. Evol. Microbiol.">
        <title>The Global Catalogue of Microorganisms (GCM) 10K type strain sequencing project: providing services to taxonomists for standard genome sequencing and annotation.</title>
        <authorList>
            <consortium name="The Broad Institute Genomics Platform"/>
            <consortium name="The Broad Institute Genome Sequencing Center for Infectious Disease"/>
            <person name="Wu L."/>
            <person name="Ma J."/>
        </authorList>
    </citation>
    <scope>NUCLEOTIDE SEQUENCE [LARGE SCALE GENOMIC DNA]</scope>
    <source>
        <strain evidence="2">CGMCC 1.12923</strain>
    </source>
</reference>
<dbReference type="SUPFAM" id="SSF89957">
    <property type="entry name" value="MTH1187/YkoF-like"/>
    <property type="match status" value="1"/>
</dbReference>
<dbReference type="EMBL" id="BMGJ01000003">
    <property type="protein sequence ID" value="GGD55933.1"/>
    <property type="molecule type" value="Genomic_DNA"/>
</dbReference>
<dbReference type="Gene3D" id="3.30.70.930">
    <property type="match status" value="1"/>
</dbReference>
<name>A0ABQ1R4F9_9ALTE</name>
<proteinExistence type="predicted"/>
<dbReference type="RefSeq" id="WP_099033886.1">
    <property type="nucleotide sequence ID" value="NZ_BMGJ01000003.1"/>
</dbReference>
<organism evidence="1 2">
    <name type="scientific">Lacimicrobium alkaliphilum</name>
    <dbReference type="NCBI Taxonomy" id="1526571"/>
    <lineage>
        <taxon>Bacteria</taxon>
        <taxon>Pseudomonadati</taxon>
        <taxon>Pseudomonadota</taxon>
        <taxon>Gammaproteobacteria</taxon>
        <taxon>Alteromonadales</taxon>
        <taxon>Alteromonadaceae</taxon>
        <taxon>Lacimicrobium</taxon>
    </lineage>
</organism>
<gene>
    <name evidence="1" type="primary">ykoF</name>
    <name evidence="1" type="ORF">GCM10011357_09420</name>
</gene>
<accession>A0ABQ1R4F9</accession>
<sequence length="91" mass="10269">MQNNQANKLVAEISLYPLAEKYIAPIQNFIERLNQYPQLEVDTSMTSTRVSGDYLPTMEILAKEMQRSHQEIGQAIFVCKFLNGDAMGSGQ</sequence>